<feature type="transmembrane region" description="Helical" evidence="18">
    <location>
        <begin position="39"/>
        <end position="58"/>
    </location>
</feature>
<keyword evidence="18" id="KW-0472">Membrane</keyword>
<keyword evidence="9" id="KW-0479">Metal-binding</keyword>
<dbReference type="RefSeq" id="WP_208814703.1">
    <property type="nucleotide sequence ID" value="NZ_WVUH01000145.1"/>
</dbReference>
<dbReference type="Gene3D" id="1.20.5.1930">
    <property type="match status" value="1"/>
</dbReference>
<comment type="cofactor">
    <cofactor evidence="2">
        <name>[4Fe-4S] cluster</name>
        <dbReference type="ChEBI" id="CHEBI:49883"/>
    </cofactor>
</comment>
<evidence type="ECO:0000313" key="21">
    <source>
        <dbReference type="Proteomes" id="UP000823521"/>
    </source>
</evidence>
<feature type="region of interest" description="Disordered" evidence="17">
    <location>
        <begin position="1"/>
        <end position="24"/>
    </location>
</feature>
<feature type="transmembrane region" description="Helical" evidence="18">
    <location>
        <begin position="64"/>
        <end position="84"/>
    </location>
</feature>
<evidence type="ECO:0000256" key="5">
    <source>
        <dbReference type="ARBA" id="ARBA00017322"/>
    </source>
</evidence>
<dbReference type="InterPro" id="IPR017205">
    <property type="entry name" value="Sig_transdc_His_kinase_ChrS"/>
</dbReference>
<keyword evidence="7" id="KW-0963">Cytoplasm</keyword>
<keyword evidence="10 20" id="KW-0418">Kinase</keyword>
<dbReference type="PANTHER" id="PTHR24421:SF62">
    <property type="entry name" value="SENSORY TRANSDUCTION HISTIDINE KINASE"/>
    <property type="match status" value="1"/>
</dbReference>
<evidence type="ECO:0000256" key="12">
    <source>
        <dbReference type="ARBA" id="ARBA00023012"/>
    </source>
</evidence>
<dbReference type="Gene3D" id="3.30.565.10">
    <property type="entry name" value="Histidine kinase-like ATPase, C-terminal domain"/>
    <property type="match status" value="1"/>
</dbReference>
<keyword evidence="8" id="KW-0808">Transferase</keyword>
<dbReference type="Pfam" id="PF07730">
    <property type="entry name" value="HisKA_3"/>
    <property type="match status" value="1"/>
</dbReference>
<gene>
    <name evidence="20" type="ORF">GSF22_17525</name>
</gene>
<dbReference type="PROSITE" id="PS50109">
    <property type="entry name" value="HIS_KIN"/>
    <property type="match status" value="1"/>
</dbReference>
<dbReference type="EC" id="2.7.13.3" evidence="4"/>
<dbReference type="PRINTS" id="PR00344">
    <property type="entry name" value="BCTRLSENSOR"/>
</dbReference>
<evidence type="ECO:0000256" key="3">
    <source>
        <dbReference type="ARBA" id="ARBA00004496"/>
    </source>
</evidence>
<dbReference type="InterPro" id="IPR004358">
    <property type="entry name" value="Sig_transdc_His_kin-like_C"/>
</dbReference>
<evidence type="ECO:0000256" key="1">
    <source>
        <dbReference type="ARBA" id="ARBA00000085"/>
    </source>
</evidence>
<evidence type="ECO:0000256" key="18">
    <source>
        <dbReference type="SAM" id="Phobius"/>
    </source>
</evidence>
<proteinExistence type="predicted"/>
<evidence type="ECO:0000256" key="15">
    <source>
        <dbReference type="ARBA" id="ARBA00030800"/>
    </source>
</evidence>
<dbReference type="SMART" id="SM00387">
    <property type="entry name" value="HATPase_c"/>
    <property type="match status" value="1"/>
</dbReference>
<dbReference type="InterPro" id="IPR003594">
    <property type="entry name" value="HATPase_dom"/>
</dbReference>
<evidence type="ECO:0000256" key="13">
    <source>
        <dbReference type="ARBA" id="ARBA00023014"/>
    </source>
</evidence>
<reference evidence="20 21" key="1">
    <citation type="submission" date="2019-12" db="EMBL/GenBank/DDBJ databases">
        <title>Whole genome sequencing of endophytic Actinobacterium Micromonospora sp. MPMI6T.</title>
        <authorList>
            <person name="Evv R."/>
            <person name="Podile A.R."/>
        </authorList>
    </citation>
    <scope>NUCLEOTIDE SEQUENCE [LARGE SCALE GENOMIC DNA]</scope>
    <source>
        <strain evidence="20 21">MPMI6</strain>
    </source>
</reference>
<keyword evidence="21" id="KW-1185">Reference proteome</keyword>
<comment type="caution">
    <text evidence="20">The sequence shown here is derived from an EMBL/GenBank/DDBJ whole genome shotgun (WGS) entry which is preliminary data.</text>
</comment>
<evidence type="ECO:0000256" key="14">
    <source>
        <dbReference type="ARBA" id="ARBA00024827"/>
    </source>
</evidence>
<dbReference type="InterPro" id="IPR036890">
    <property type="entry name" value="HATPase_C_sf"/>
</dbReference>
<dbReference type="GO" id="GO:0016301">
    <property type="term" value="F:kinase activity"/>
    <property type="evidence" value="ECO:0007669"/>
    <property type="project" value="UniProtKB-KW"/>
</dbReference>
<dbReference type="InterPro" id="IPR005467">
    <property type="entry name" value="His_kinase_dom"/>
</dbReference>
<feature type="transmembrane region" description="Helical" evidence="18">
    <location>
        <begin position="96"/>
        <end position="115"/>
    </location>
</feature>
<keyword evidence="13" id="KW-0411">Iron-sulfur</keyword>
<comment type="subcellular location">
    <subcellularLocation>
        <location evidence="3">Cytoplasm</location>
    </subcellularLocation>
</comment>
<dbReference type="EMBL" id="WVUH01000145">
    <property type="protein sequence ID" value="MBO4207790.1"/>
    <property type="molecule type" value="Genomic_DNA"/>
</dbReference>
<feature type="transmembrane region" description="Helical" evidence="18">
    <location>
        <begin position="162"/>
        <end position="182"/>
    </location>
</feature>
<evidence type="ECO:0000256" key="17">
    <source>
        <dbReference type="SAM" id="MobiDB-lite"/>
    </source>
</evidence>
<dbReference type="Proteomes" id="UP000823521">
    <property type="component" value="Unassembled WGS sequence"/>
</dbReference>
<keyword evidence="18" id="KW-0812">Transmembrane</keyword>
<keyword evidence="18" id="KW-1133">Transmembrane helix</keyword>
<organism evidence="20 21">
    <name type="scientific">Micromonospora echinofusca</name>
    <dbReference type="NCBI Taxonomy" id="47858"/>
    <lineage>
        <taxon>Bacteria</taxon>
        <taxon>Bacillati</taxon>
        <taxon>Actinomycetota</taxon>
        <taxon>Actinomycetes</taxon>
        <taxon>Micromonosporales</taxon>
        <taxon>Micromonosporaceae</taxon>
        <taxon>Micromonospora</taxon>
    </lineage>
</organism>
<keyword evidence="16" id="KW-0175">Coiled coil</keyword>
<evidence type="ECO:0000256" key="8">
    <source>
        <dbReference type="ARBA" id="ARBA00022679"/>
    </source>
</evidence>
<dbReference type="SUPFAM" id="SSF55874">
    <property type="entry name" value="ATPase domain of HSP90 chaperone/DNA topoisomerase II/histidine kinase"/>
    <property type="match status" value="1"/>
</dbReference>
<evidence type="ECO:0000259" key="19">
    <source>
        <dbReference type="PROSITE" id="PS50109"/>
    </source>
</evidence>
<evidence type="ECO:0000256" key="9">
    <source>
        <dbReference type="ARBA" id="ARBA00022723"/>
    </source>
</evidence>
<feature type="coiled-coil region" evidence="16">
    <location>
        <begin position="186"/>
        <end position="220"/>
    </location>
</feature>
<feature type="region of interest" description="Disordered" evidence="17">
    <location>
        <begin position="382"/>
        <end position="412"/>
    </location>
</feature>
<dbReference type="Pfam" id="PF02518">
    <property type="entry name" value="HATPase_c"/>
    <property type="match status" value="1"/>
</dbReference>
<comment type="function">
    <text evidence="14">Member of the two-component regulatory system NreB/NreC involved in the control of dissimilatory nitrate/nitrite reduction in response to oxygen. NreB functions as a direct oxygen sensor histidine kinase which is autophosphorylated, in the absence of oxygen, probably at the conserved histidine residue, and transfers its phosphate group probably to a conserved aspartate residue of NreC. NreB/NreC activates the expression of the nitrate (narGHJI) and nitrite (nir) reductase operons, as well as the putative nitrate transporter gene narT.</text>
</comment>
<keyword evidence="6" id="KW-0004">4Fe-4S</keyword>
<dbReference type="PANTHER" id="PTHR24421">
    <property type="entry name" value="NITRATE/NITRITE SENSOR PROTEIN NARX-RELATED"/>
    <property type="match status" value="1"/>
</dbReference>
<keyword evidence="11" id="KW-0408">Iron</keyword>
<dbReference type="InterPro" id="IPR011712">
    <property type="entry name" value="Sig_transdc_His_kin_sub3_dim/P"/>
</dbReference>
<accession>A0ABS3VTE2</accession>
<evidence type="ECO:0000256" key="11">
    <source>
        <dbReference type="ARBA" id="ARBA00023004"/>
    </source>
</evidence>
<feature type="compositionally biased region" description="Gly residues" evidence="17">
    <location>
        <begin position="398"/>
        <end position="412"/>
    </location>
</feature>
<evidence type="ECO:0000256" key="7">
    <source>
        <dbReference type="ARBA" id="ARBA00022490"/>
    </source>
</evidence>
<dbReference type="PIRSF" id="PIRSF037434">
    <property type="entry name" value="STHK_ChrS"/>
    <property type="match status" value="1"/>
</dbReference>
<evidence type="ECO:0000256" key="10">
    <source>
        <dbReference type="ARBA" id="ARBA00022777"/>
    </source>
</evidence>
<feature type="domain" description="Histidine kinase" evidence="19">
    <location>
        <begin position="342"/>
        <end position="447"/>
    </location>
</feature>
<evidence type="ECO:0000313" key="20">
    <source>
        <dbReference type="EMBL" id="MBO4207790.1"/>
    </source>
</evidence>
<evidence type="ECO:0000256" key="16">
    <source>
        <dbReference type="SAM" id="Coils"/>
    </source>
</evidence>
<sequence length="451" mass="48529">MSTVPEQAADGQRPRAAPPTGTGTERARRLAAWEERLTVLYRFLPYLTLAVSALLSVVTGTPRLAGTLAISALAAGWVTWFIVLHPEWTTRRRLMAVYYVGLLILAGTLVLRSPWYGFFAWLGFVHAFVALPGGWRFAGVAGSAVLVATAQSGGLPRTGGHWLFWTVILLFNVGVASAVSWFNSVTAQQHANRKRLVEELAEANRRLAETMRENEGLHAQLLVQAREAGVLDERQRMAREIHDTLAQGLIGVVTQLEAAEQARDRRGDWQRHVGYAAALARESLAEARRSVRAVRPEPLETARLPDALAELARRWSVRHDVPAELVTTGTPRRLHPEVEVTLLRAGQEALANVARHAAATRVGLTLSYMEDVVTLDVRDDGVGFRPEQVGTGDDRAGPDGGGPGAAGSGGFGLTAMRQRVDGVGGELVIESEPGAGTAVCASVPVLPGAAR</sequence>
<evidence type="ECO:0000256" key="6">
    <source>
        <dbReference type="ARBA" id="ARBA00022485"/>
    </source>
</evidence>
<evidence type="ECO:0000256" key="2">
    <source>
        <dbReference type="ARBA" id="ARBA00001966"/>
    </source>
</evidence>
<protein>
    <recommendedName>
        <fullName evidence="5">Oxygen sensor histidine kinase NreB</fullName>
        <ecNumber evidence="4">2.7.13.3</ecNumber>
    </recommendedName>
    <alternativeName>
        <fullName evidence="15">Nitrogen regulation protein B</fullName>
    </alternativeName>
</protein>
<keyword evidence="12" id="KW-0902">Two-component regulatory system</keyword>
<name>A0ABS3VTE2_MICEH</name>
<evidence type="ECO:0000256" key="4">
    <source>
        <dbReference type="ARBA" id="ARBA00012438"/>
    </source>
</evidence>
<dbReference type="InterPro" id="IPR050482">
    <property type="entry name" value="Sensor_HK_TwoCompSys"/>
</dbReference>
<dbReference type="CDD" id="cd16917">
    <property type="entry name" value="HATPase_UhpB-NarQ-NarX-like"/>
    <property type="match status" value="1"/>
</dbReference>
<comment type="catalytic activity">
    <reaction evidence="1">
        <text>ATP + protein L-histidine = ADP + protein N-phospho-L-histidine.</text>
        <dbReference type="EC" id="2.7.13.3"/>
    </reaction>
</comment>